<dbReference type="InterPro" id="IPR029767">
    <property type="entry name" value="WecB-like"/>
</dbReference>
<evidence type="ECO:0000313" key="4">
    <source>
        <dbReference type="Proteomes" id="UP001500016"/>
    </source>
</evidence>
<dbReference type="InterPro" id="IPR003331">
    <property type="entry name" value="UDP_GlcNAc_Epimerase_2_dom"/>
</dbReference>
<sequence>MKVVSIVGARPQFVKLAPIAAAMREAGHRHHIVHTGQHYDAALSDVFFSGLSIPDPDTHLGVGSGSHGAQTGGVLAALDPVLERERPDWVLVYGDTNSTLAGALSAVKQHLPVAHLEAGLRSFNRRMPEEHNRVLTDHAADLLLAPTAEALRHLAHEGLEDRAVLAGDVMVDICLSIGERVRAEGRPPAGLPDGIDPGAPYLLATLHRAENTDDPARLTALADALADLPLPVALLAHPRLLARAEEHGVKLARGAVRVGEPLPYAGMVAAVLGAHGVVTDSGGLQKEAYLLGRPCTTLRPETEWPETLTGGWNALVPRPWEHGAAAWADLAARPAPRAARGTPYGDGQAAARTVRLLEEHQVTEVPR</sequence>
<reference evidence="4" key="1">
    <citation type="journal article" date="2019" name="Int. J. Syst. Evol. Microbiol.">
        <title>The Global Catalogue of Microorganisms (GCM) 10K type strain sequencing project: providing services to taxonomists for standard genome sequencing and annotation.</title>
        <authorList>
            <consortium name="The Broad Institute Genomics Platform"/>
            <consortium name="The Broad Institute Genome Sequencing Center for Infectious Disease"/>
            <person name="Wu L."/>
            <person name="Ma J."/>
        </authorList>
    </citation>
    <scope>NUCLEOTIDE SEQUENCE [LARGE SCALE GENOMIC DNA]</scope>
    <source>
        <strain evidence="4">JCM 15478</strain>
    </source>
</reference>
<evidence type="ECO:0000256" key="1">
    <source>
        <dbReference type="RuleBase" id="RU003513"/>
    </source>
</evidence>
<comment type="caution">
    <text evidence="3">The sequence shown here is derived from an EMBL/GenBank/DDBJ whole genome shotgun (WGS) entry which is preliminary data.</text>
</comment>
<keyword evidence="4" id="KW-1185">Reference proteome</keyword>
<dbReference type="EMBL" id="BAAAPE010000013">
    <property type="protein sequence ID" value="GAA2091415.1"/>
    <property type="molecule type" value="Genomic_DNA"/>
</dbReference>
<keyword evidence="1" id="KW-0413">Isomerase</keyword>
<evidence type="ECO:0000313" key="3">
    <source>
        <dbReference type="EMBL" id="GAA2091415.1"/>
    </source>
</evidence>
<name>A0ABP5I492_9ACTN</name>
<gene>
    <name evidence="3" type="primary">wecB_2</name>
    <name evidence="3" type="ORF">GCM10009801_57360</name>
</gene>
<comment type="similarity">
    <text evidence="1">Belongs to the UDP-N-acetylglucosamine 2-epimerase family.</text>
</comment>
<proteinExistence type="inferred from homology"/>
<dbReference type="Pfam" id="PF02350">
    <property type="entry name" value="Epimerase_2"/>
    <property type="match status" value="1"/>
</dbReference>
<accession>A0ABP5I492</accession>
<dbReference type="SUPFAM" id="SSF53756">
    <property type="entry name" value="UDP-Glycosyltransferase/glycogen phosphorylase"/>
    <property type="match status" value="1"/>
</dbReference>
<feature type="domain" description="UDP-N-acetylglucosamine 2-epimerase" evidence="2">
    <location>
        <begin position="26"/>
        <end position="358"/>
    </location>
</feature>
<dbReference type="RefSeq" id="WP_344532186.1">
    <property type="nucleotide sequence ID" value="NZ_BAAAPE010000013.1"/>
</dbReference>
<dbReference type="Proteomes" id="UP001500016">
    <property type="component" value="Unassembled WGS sequence"/>
</dbReference>
<organism evidence="3 4">
    <name type="scientific">Streptomyces albiaxialis</name>
    <dbReference type="NCBI Taxonomy" id="329523"/>
    <lineage>
        <taxon>Bacteria</taxon>
        <taxon>Bacillati</taxon>
        <taxon>Actinomycetota</taxon>
        <taxon>Actinomycetes</taxon>
        <taxon>Kitasatosporales</taxon>
        <taxon>Streptomycetaceae</taxon>
        <taxon>Streptomyces</taxon>
    </lineage>
</organism>
<dbReference type="PANTHER" id="PTHR43174">
    <property type="entry name" value="UDP-N-ACETYLGLUCOSAMINE 2-EPIMERASE"/>
    <property type="match status" value="1"/>
</dbReference>
<dbReference type="Gene3D" id="3.40.50.2000">
    <property type="entry name" value="Glycogen Phosphorylase B"/>
    <property type="match status" value="2"/>
</dbReference>
<dbReference type="PANTHER" id="PTHR43174:SF1">
    <property type="entry name" value="UDP-N-ACETYLGLUCOSAMINE 2-EPIMERASE"/>
    <property type="match status" value="1"/>
</dbReference>
<dbReference type="CDD" id="cd03786">
    <property type="entry name" value="GTB_UDP-GlcNAc_2-Epimerase"/>
    <property type="match status" value="1"/>
</dbReference>
<dbReference type="NCBIfam" id="TIGR00236">
    <property type="entry name" value="wecB"/>
    <property type="match status" value="1"/>
</dbReference>
<protein>
    <submittedName>
        <fullName evidence="3">UDP-N-acetylglucosamine 2-epimerase (Non-hydrolyzing)</fullName>
    </submittedName>
</protein>
<evidence type="ECO:0000259" key="2">
    <source>
        <dbReference type="Pfam" id="PF02350"/>
    </source>
</evidence>